<evidence type="ECO:0000313" key="3">
    <source>
        <dbReference type="EMBL" id="KAA1068544.1"/>
    </source>
</evidence>
<accession>A0A5B0LY75</accession>
<dbReference type="AlphaFoldDB" id="A0A5B0LY75"/>
<evidence type="ECO:0000256" key="1">
    <source>
        <dbReference type="SAM" id="MobiDB-lite"/>
    </source>
</evidence>
<sequence>MKSSTIQPTQVPFKSLSKGKQKGKKKKFGFSRYTKGLGLSLHKKSSYKFTYGSSNPSHFASEANGFSSIDMDCFVWNFDKCLKEAWQDPSQQVQQTVKRRDGLTVTLLNWNSPRSFYRRCARNPRSMSIESLKVSAKQDSGSGKVDNPCVKGRKKSSDKGERSNQGINNDLSIRRTNEASVIKGKFLLQLCCTASLLSNHTQSSLDQSKKMARHQRVVLSGFGNRPGFMVLLIISLILLQLHDISSNELNQPWSLRLLNSVA</sequence>
<feature type="compositionally biased region" description="Basic residues" evidence="1">
    <location>
        <begin position="17"/>
        <end position="26"/>
    </location>
</feature>
<gene>
    <name evidence="3" type="ORF">PGTUg99_030962</name>
</gene>
<dbReference type="EMBL" id="VDEP01000505">
    <property type="protein sequence ID" value="KAA1068544.1"/>
    <property type="molecule type" value="Genomic_DNA"/>
</dbReference>
<reference evidence="3 4" key="1">
    <citation type="submission" date="2019-05" db="EMBL/GenBank/DDBJ databases">
        <title>Emergence of the Ug99 lineage of the wheat stem rust pathogen through somatic hybridization.</title>
        <authorList>
            <person name="Li F."/>
            <person name="Upadhyaya N.M."/>
            <person name="Sperschneider J."/>
            <person name="Matny O."/>
            <person name="Nguyen-Phuc H."/>
            <person name="Mago R."/>
            <person name="Raley C."/>
            <person name="Miller M.E."/>
            <person name="Silverstein K.A.T."/>
            <person name="Henningsen E."/>
            <person name="Hirsch C.D."/>
            <person name="Visser B."/>
            <person name="Pretorius Z.A."/>
            <person name="Steffenson B.J."/>
            <person name="Schwessinger B."/>
            <person name="Dodds P.N."/>
            <person name="Figueroa M."/>
        </authorList>
    </citation>
    <scope>NUCLEOTIDE SEQUENCE [LARGE SCALE GENOMIC DNA]</scope>
    <source>
        <strain evidence="3 4">Ug99</strain>
    </source>
</reference>
<name>A0A5B0LY75_PUCGR</name>
<comment type="caution">
    <text evidence="3">The sequence shown here is derived from an EMBL/GenBank/DDBJ whole genome shotgun (WGS) entry which is preliminary data.</text>
</comment>
<feature type="transmembrane region" description="Helical" evidence="2">
    <location>
        <begin position="217"/>
        <end position="239"/>
    </location>
</feature>
<keyword evidence="2" id="KW-0472">Membrane</keyword>
<organism evidence="3 4">
    <name type="scientific">Puccinia graminis f. sp. tritici</name>
    <dbReference type="NCBI Taxonomy" id="56615"/>
    <lineage>
        <taxon>Eukaryota</taxon>
        <taxon>Fungi</taxon>
        <taxon>Dikarya</taxon>
        <taxon>Basidiomycota</taxon>
        <taxon>Pucciniomycotina</taxon>
        <taxon>Pucciniomycetes</taxon>
        <taxon>Pucciniales</taxon>
        <taxon>Pucciniaceae</taxon>
        <taxon>Puccinia</taxon>
    </lineage>
</organism>
<feature type="region of interest" description="Disordered" evidence="1">
    <location>
        <begin position="131"/>
        <end position="170"/>
    </location>
</feature>
<dbReference type="Proteomes" id="UP000325313">
    <property type="component" value="Unassembled WGS sequence"/>
</dbReference>
<evidence type="ECO:0000313" key="4">
    <source>
        <dbReference type="Proteomes" id="UP000325313"/>
    </source>
</evidence>
<proteinExistence type="predicted"/>
<keyword evidence="2" id="KW-0812">Transmembrane</keyword>
<keyword evidence="2" id="KW-1133">Transmembrane helix</keyword>
<feature type="region of interest" description="Disordered" evidence="1">
    <location>
        <begin position="1"/>
        <end position="26"/>
    </location>
</feature>
<evidence type="ECO:0000256" key="2">
    <source>
        <dbReference type="SAM" id="Phobius"/>
    </source>
</evidence>
<protein>
    <submittedName>
        <fullName evidence="3">Uncharacterized protein</fullName>
    </submittedName>
</protein>
<feature type="compositionally biased region" description="Polar residues" evidence="1">
    <location>
        <begin position="1"/>
        <end position="12"/>
    </location>
</feature>